<feature type="region of interest" description="Disordered" evidence="5">
    <location>
        <begin position="554"/>
        <end position="582"/>
    </location>
</feature>
<keyword evidence="2 3" id="KW-0694">RNA-binding</keyword>
<evidence type="ECO:0000256" key="3">
    <source>
        <dbReference type="PROSITE-ProRule" id="PRU00176"/>
    </source>
</evidence>
<dbReference type="OMA" id="TPYRIMS"/>
<dbReference type="InterPro" id="IPR000504">
    <property type="entry name" value="RRM_dom"/>
</dbReference>
<evidence type="ECO:0000259" key="6">
    <source>
        <dbReference type="PROSITE" id="PS50102"/>
    </source>
</evidence>
<evidence type="ECO:0000313" key="8">
    <source>
        <dbReference type="Proteomes" id="UP000218811"/>
    </source>
</evidence>
<dbReference type="Pfam" id="PF00076">
    <property type="entry name" value="RRM_1"/>
    <property type="match status" value="2"/>
</dbReference>
<feature type="compositionally biased region" description="Polar residues" evidence="5">
    <location>
        <begin position="755"/>
        <end position="768"/>
    </location>
</feature>
<reference evidence="7 8" key="1">
    <citation type="journal article" date="2012" name="Science">
        <title>The Paleozoic origin of enzymatic lignin decomposition reconstructed from 31 fungal genomes.</title>
        <authorList>
            <person name="Floudas D."/>
            <person name="Binder M."/>
            <person name="Riley R."/>
            <person name="Barry K."/>
            <person name="Blanchette R.A."/>
            <person name="Henrissat B."/>
            <person name="Martinez A.T."/>
            <person name="Otillar R."/>
            <person name="Spatafora J.W."/>
            <person name="Yadav J.S."/>
            <person name="Aerts A."/>
            <person name="Benoit I."/>
            <person name="Boyd A."/>
            <person name="Carlson A."/>
            <person name="Copeland A."/>
            <person name="Coutinho P.M."/>
            <person name="de Vries R.P."/>
            <person name="Ferreira P."/>
            <person name="Findley K."/>
            <person name="Foster B."/>
            <person name="Gaskell J."/>
            <person name="Glotzer D."/>
            <person name="Gorecki P."/>
            <person name="Heitman J."/>
            <person name="Hesse C."/>
            <person name="Hori C."/>
            <person name="Igarashi K."/>
            <person name="Jurgens J.A."/>
            <person name="Kallen N."/>
            <person name="Kersten P."/>
            <person name="Kohler A."/>
            <person name="Kuees U."/>
            <person name="Kumar T.K.A."/>
            <person name="Kuo A."/>
            <person name="LaButti K."/>
            <person name="Larrondo L.F."/>
            <person name="Lindquist E."/>
            <person name="Ling A."/>
            <person name="Lombard V."/>
            <person name="Lucas S."/>
            <person name="Lundell T."/>
            <person name="Martin R."/>
            <person name="McLaughlin D.J."/>
            <person name="Morgenstern I."/>
            <person name="Morin E."/>
            <person name="Murat C."/>
            <person name="Nagy L.G."/>
            <person name="Nolan M."/>
            <person name="Ohm R.A."/>
            <person name="Patyshakuliyeva A."/>
            <person name="Rokas A."/>
            <person name="Ruiz-Duenas F.J."/>
            <person name="Sabat G."/>
            <person name="Salamov A."/>
            <person name="Samejima M."/>
            <person name="Schmutz J."/>
            <person name="Slot J.C."/>
            <person name="St John F."/>
            <person name="Stenlid J."/>
            <person name="Sun H."/>
            <person name="Sun S."/>
            <person name="Syed K."/>
            <person name="Tsang A."/>
            <person name="Wiebenga A."/>
            <person name="Young D."/>
            <person name="Pisabarro A."/>
            <person name="Eastwood D.C."/>
            <person name="Martin F."/>
            <person name="Cullen D."/>
            <person name="Grigoriev I.V."/>
            <person name="Hibbett D.S."/>
        </authorList>
    </citation>
    <scope>NUCLEOTIDE SEQUENCE [LARGE SCALE GENOMIC DNA]</scope>
    <source>
        <strain evidence="7 8">MD-104</strain>
    </source>
</reference>
<accession>A0A2H3JST4</accession>
<feature type="compositionally biased region" description="Low complexity" evidence="5">
    <location>
        <begin position="61"/>
        <end position="75"/>
    </location>
</feature>
<evidence type="ECO:0000256" key="2">
    <source>
        <dbReference type="ARBA" id="ARBA00022884"/>
    </source>
</evidence>
<protein>
    <recommendedName>
        <fullName evidence="6">RRM domain-containing protein</fullName>
    </recommendedName>
</protein>
<evidence type="ECO:0000256" key="1">
    <source>
        <dbReference type="ARBA" id="ARBA00022737"/>
    </source>
</evidence>
<evidence type="ECO:0000256" key="4">
    <source>
        <dbReference type="SAM" id="Coils"/>
    </source>
</evidence>
<dbReference type="GO" id="GO:0003723">
    <property type="term" value="F:RNA binding"/>
    <property type="evidence" value="ECO:0007669"/>
    <property type="project" value="UniProtKB-UniRule"/>
</dbReference>
<dbReference type="Proteomes" id="UP000218811">
    <property type="component" value="Unassembled WGS sequence"/>
</dbReference>
<dbReference type="SMART" id="SM00360">
    <property type="entry name" value="RRM"/>
    <property type="match status" value="2"/>
</dbReference>
<dbReference type="AlphaFoldDB" id="A0A2H3JST4"/>
<feature type="compositionally biased region" description="Pro residues" evidence="5">
    <location>
        <begin position="1"/>
        <end position="10"/>
    </location>
</feature>
<dbReference type="Gene3D" id="3.30.70.330">
    <property type="match status" value="2"/>
</dbReference>
<feature type="domain" description="RRM" evidence="6">
    <location>
        <begin position="224"/>
        <end position="306"/>
    </location>
</feature>
<sequence length="841" mass="90212">MLPDSPPQNPLVPASTLSARSAPFQPASAALQTSSTEWVRADASPWTGPSGNAGASSVACATGSPSASSGSPTSPIIPTSPITPTSPAVADTSSASAMQSVADAEGRTPNVYINGLPPNFPEEELFKMTREFGTVVSVRTFTRHVCDRPSGYGFVLFETIEAAERCIETLRKYRNLHPSFSKQIHKIPGTVYSSPSFTSSSTQSRLPADSFKARMEQLKDTSSTNLYMEGLPTSINEHLLAALVKPYRIMSSRFFKTRLSSPPRIIAFVRLETRAAAEEIIERLHGRLVRGLQDSGCRISVRFADTSEQRELRRMERMIRDGEQSPARSLSMAQAALLNLKGAQLGPESMVSPLASPEFGLSQVNSPLLTNVASPLLANPTSPLLANALLHGAGGMTLSQLARSPYHHQQHFGNFGHALKDIQDLSMLADATAYDGMDFSSNAAQYARIQDELASLRELQLARAARAENGFTPMERMLLQAHTQRQQQQQSLAEAQRQQQLEAQAQRQQEALEAQQRISQSRGLVASIHAQPAGGSLGREASRRLLDVLPPMSEDDFHASRGGGRLQPLSDVDTSMGMSPLSRAATQQPSHLALNLDQQLSLHSPLHQRNQTHAVHAEAHPQGVHTRSTTHPSEYLGGRGVSQSFLNGSAQNTNTNSIASSILSHSTNSVRSSMNNSIGSVGFGTNGSSIGNFGSNDLNSNSSSTNMNYVGNGKHASFSTNTSNHLRTSTNHSNGNSSNNQGSPNISVARGGTDTIPTSPVYNYNVNRNKPEEDRSPLLSPALTYSARSPATLSPVTPFSGFFHAEETFEGLGMGAGVGVVGEKGKMRAGVQARNEGDCRP</sequence>
<feature type="region of interest" description="Disordered" evidence="5">
    <location>
        <begin position="1"/>
        <end position="75"/>
    </location>
</feature>
<name>A0A2H3JST4_WOLCO</name>
<dbReference type="PROSITE" id="PS50102">
    <property type="entry name" value="RRM"/>
    <property type="match status" value="2"/>
</dbReference>
<feature type="region of interest" description="Disordered" evidence="5">
    <location>
        <begin position="704"/>
        <end position="778"/>
    </location>
</feature>
<dbReference type="PANTHER" id="PTHR24012">
    <property type="entry name" value="RNA BINDING PROTEIN"/>
    <property type="match status" value="1"/>
</dbReference>
<feature type="coiled-coil region" evidence="4">
    <location>
        <begin position="478"/>
        <end position="518"/>
    </location>
</feature>
<feature type="domain" description="RRM" evidence="6">
    <location>
        <begin position="109"/>
        <end position="183"/>
    </location>
</feature>
<dbReference type="InterPro" id="IPR035979">
    <property type="entry name" value="RBD_domain_sf"/>
</dbReference>
<feature type="compositionally biased region" description="Low complexity" evidence="5">
    <location>
        <begin position="729"/>
        <end position="747"/>
    </location>
</feature>
<dbReference type="STRING" id="742152.A0A2H3JST4"/>
<dbReference type="InterPro" id="IPR012677">
    <property type="entry name" value="Nucleotide-bd_a/b_plait_sf"/>
</dbReference>
<keyword evidence="1" id="KW-0677">Repeat</keyword>
<organism evidence="7 8">
    <name type="scientific">Wolfiporia cocos (strain MD-104)</name>
    <name type="common">Brown rot fungus</name>
    <dbReference type="NCBI Taxonomy" id="742152"/>
    <lineage>
        <taxon>Eukaryota</taxon>
        <taxon>Fungi</taxon>
        <taxon>Dikarya</taxon>
        <taxon>Basidiomycota</taxon>
        <taxon>Agaricomycotina</taxon>
        <taxon>Agaricomycetes</taxon>
        <taxon>Polyporales</taxon>
        <taxon>Phaeolaceae</taxon>
        <taxon>Wolfiporia</taxon>
    </lineage>
</organism>
<feature type="compositionally biased region" description="Polar residues" evidence="5">
    <location>
        <begin position="717"/>
        <end position="728"/>
    </location>
</feature>
<gene>
    <name evidence="7" type="ORF">WOLCODRAFT_165553</name>
</gene>
<keyword evidence="8" id="KW-1185">Reference proteome</keyword>
<evidence type="ECO:0000256" key="5">
    <source>
        <dbReference type="SAM" id="MobiDB-lite"/>
    </source>
</evidence>
<proteinExistence type="predicted"/>
<keyword evidence="4" id="KW-0175">Coiled coil</keyword>
<dbReference type="EMBL" id="KB468168">
    <property type="protein sequence ID" value="PCH45021.1"/>
    <property type="molecule type" value="Genomic_DNA"/>
</dbReference>
<dbReference type="SUPFAM" id="SSF54928">
    <property type="entry name" value="RNA-binding domain, RBD"/>
    <property type="match status" value="2"/>
</dbReference>
<evidence type="ECO:0000313" key="7">
    <source>
        <dbReference type="EMBL" id="PCH45021.1"/>
    </source>
</evidence>
<dbReference type="OrthoDB" id="271725at2759"/>
<feature type="region of interest" description="Disordered" evidence="5">
    <location>
        <begin position="611"/>
        <end position="633"/>
    </location>
</feature>